<feature type="signal peptide" evidence="1">
    <location>
        <begin position="1"/>
        <end position="17"/>
    </location>
</feature>
<dbReference type="EMBL" id="JAVFHQ010000013">
    <property type="protein sequence ID" value="KAK4546841.1"/>
    <property type="molecule type" value="Genomic_DNA"/>
</dbReference>
<feature type="chain" id="PRO_5043754178" evidence="1">
    <location>
        <begin position="18"/>
        <end position="185"/>
    </location>
</feature>
<dbReference type="Proteomes" id="UP001324427">
    <property type="component" value="Unassembled WGS sequence"/>
</dbReference>
<name>A0AAV9JP84_9PEZI</name>
<evidence type="ECO:0000313" key="2">
    <source>
        <dbReference type="EMBL" id="KAK4546841.1"/>
    </source>
</evidence>
<proteinExistence type="predicted"/>
<keyword evidence="1" id="KW-0732">Signal</keyword>
<dbReference type="AlphaFoldDB" id="A0AAV9JP84"/>
<comment type="caution">
    <text evidence="2">The sequence shown here is derived from an EMBL/GenBank/DDBJ whole genome shotgun (WGS) entry which is preliminary data.</text>
</comment>
<sequence length="185" mass="19863">MAPITGLLGLMGGAGLAGIFMGNDHDHDHYHDADARENQYRDLNSLTTRSAIFVLNNTASLGSLPSEMRHKDLHVMASQDETNGTAVFHQPGWANQRTGVLSGYPTIGHGGLMGGDFSIPNPNEGAEEPLKGTWISVHESADDHTKAGFETLKAVVEADKPAMTAEEILHLILLVSKHDNATETQ</sequence>
<evidence type="ECO:0000313" key="3">
    <source>
        <dbReference type="Proteomes" id="UP001324427"/>
    </source>
</evidence>
<evidence type="ECO:0000256" key="1">
    <source>
        <dbReference type="SAM" id="SignalP"/>
    </source>
</evidence>
<accession>A0AAV9JP84</accession>
<protein>
    <submittedName>
        <fullName evidence="2">Uncharacterized protein</fullName>
    </submittedName>
</protein>
<keyword evidence="3" id="KW-1185">Reference proteome</keyword>
<gene>
    <name evidence="2" type="ORF">LTR36_001573</name>
</gene>
<organism evidence="2 3">
    <name type="scientific">Oleoguttula mirabilis</name>
    <dbReference type="NCBI Taxonomy" id="1507867"/>
    <lineage>
        <taxon>Eukaryota</taxon>
        <taxon>Fungi</taxon>
        <taxon>Dikarya</taxon>
        <taxon>Ascomycota</taxon>
        <taxon>Pezizomycotina</taxon>
        <taxon>Dothideomycetes</taxon>
        <taxon>Dothideomycetidae</taxon>
        <taxon>Mycosphaerellales</taxon>
        <taxon>Teratosphaeriaceae</taxon>
        <taxon>Oleoguttula</taxon>
    </lineage>
</organism>
<reference evidence="2 3" key="1">
    <citation type="submission" date="2021-11" db="EMBL/GenBank/DDBJ databases">
        <title>Black yeast isolated from Biological Soil Crust.</title>
        <authorList>
            <person name="Kurbessoian T."/>
        </authorList>
    </citation>
    <scope>NUCLEOTIDE SEQUENCE [LARGE SCALE GENOMIC DNA]</scope>
    <source>
        <strain evidence="2 3">CCFEE 5522</strain>
    </source>
</reference>